<dbReference type="Proteomes" id="UP001281614">
    <property type="component" value="Unassembled WGS sequence"/>
</dbReference>
<name>A0AAD9Y1K0_COLKA</name>
<keyword evidence="7" id="KW-1185">Reference proteome</keyword>
<feature type="transmembrane region" description="Helical" evidence="5">
    <location>
        <begin position="68"/>
        <end position="91"/>
    </location>
</feature>
<evidence type="ECO:0000313" key="6">
    <source>
        <dbReference type="EMBL" id="KAK2731423.1"/>
    </source>
</evidence>
<keyword evidence="6" id="KW-0547">Nucleotide-binding</keyword>
<dbReference type="Gene3D" id="1.20.1560.10">
    <property type="entry name" value="ABC transporter type 1, transmembrane domain"/>
    <property type="match status" value="1"/>
</dbReference>
<keyword evidence="2 5" id="KW-1133">Transmembrane helix</keyword>
<evidence type="ECO:0000256" key="5">
    <source>
        <dbReference type="SAM" id="Phobius"/>
    </source>
</evidence>
<comment type="caution">
    <text evidence="6">The sequence shown here is derived from an EMBL/GenBank/DDBJ whole genome shotgun (WGS) entry which is preliminary data.</text>
</comment>
<dbReference type="GO" id="GO:0016020">
    <property type="term" value="C:membrane"/>
    <property type="evidence" value="ECO:0007669"/>
    <property type="project" value="InterPro"/>
</dbReference>
<keyword evidence="6" id="KW-0067">ATP-binding</keyword>
<dbReference type="EMBL" id="VYYT01000587">
    <property type="protein sequence ID" value="KAK2731423.1"/>
    <property type="molecule type" value="Genomic_DNA"/>
</dbReference>
<gene>
    <name evidence="6" type="ORF">CKAH01_19066</name>
</gene>
<feature type="non-terminal residue" evidence="6">
    <location>
        <position position="1"/>
    </location>
</feature>
<feature type="region of interest" description="Disordered" evidence="4">
    <location>
        <begin position="1"/>
        <end position="39"/>
    </location>
</feature>
<feature type="compositionally biased region" description="Low complexity" evidence="4">
    <location>
        <begin position="1"/>
        <end position="14"/>
    </location>
</feature>
<dbReference type="AlphaFoldDB" id="A0AAD9Y1K0"/>
<proteinExistence type="predicted"/>
<evidence type="ECO:0000256" key="1">
    <source>
        <dbReference type="ARBA" id="ARBA00022692"/>
    </source>
</evidence>
<evidence type="ECO:0000256" key="2">
    <source>
        <dbReference type="ARBA" id="ARBA00022989"/>
    </source>
</evidence>
<keyword evidence="3 5" id="KW-0472">Membrane</keyword>
<feature type="transmembrane region" description="Helical" evidence="5">
    <location>
        <begin position="120"/>
        <end position="137"/>
    </location>
</feature>
<protein>
    <submittedName>
        <fullName evidence="6">Lipid a export atp-binding permease protein msba</fullName>
    </submittedName>
</protein>
<organism evidence="6 7">
    <name type="scientific">Colletotrichum kahawae</name>
    <name type="common">Coffee berry disease fungus</name>
    <dbReference type="NCBI Taxonomy" id="34407"/>
    <lineage>
        <taxon>Eukaryota</taxon>
        <taxon>Fungi</taxon>
        <taxon>Dikarya</taxon>
        <taxon>Ascomycota</taxon>
        <taxon>Pezizomycotina</taxon>
        <taxon>Sordariomycetes</taxon>
        <taxon>Hypocreomycetidae</taxon>
        <taxon>Glomerellales</taxon>
        <taxon>Glomerellaceae</taxon>
        <taxon>Colletotrichum</taxon>
        <taxon>Colletotrichum gloeosporioides species complex</taxon>
    </lineage>
</organism>
<evidence type="ECO:0000313" key="7">
    <source>
        <dbReference type="Proteomes" id="UP001281614"/>
    </source>
</evidence>
<dbReference type="InterPro" id="IPR036640">
    <property type="entry name" value="ABC1_TM_sf"/>
</dbReference>
<accession>A0AAD9Y1K0</accession>
<dbReference type="GO" id="GO:0005524">
    <property type="term" value="F:ATP binding"/>
    <property type="evidence" value="ECO:0007669"/>
    <property type="project" value="UniProtKB-KW"/>
</dbReference>
<sequence length="139" mass="14822">MATPAGGTADAPAAAPGPGPAPGGAVATDPNAPPPAPKRSWWKLSTKNVATLRNFIRILSYGTWYDKLIIMVSVLGAIGAGLTMPVMNIVFGQLVGTFTGFFKQGTQETQEEFTRTVNQGVLYIVYLFIARLILTYMSN</sequence>
<evidence type="ECO:0000256" key="4">
    <source>
        <dbReference type="SAM" id="MobiDB-lite"/>
    </source>
</evidence>
<dbReference type="SUPFAM" id="SSF90123">
    <property type="entry name" value="ABC transporter transmembrane region"/>
    <property type="match status" value="1"/>
</dbReference>
<keyword evidence="1 5" id="KW-0812">Transmembrane</keyword>
<evidence type="ECO:0000256" key="3">
    <source>
        <dbReference type="ARBA" id="ARBA00023136"/>
    </source>
</evidence>
<reference evidence="6" key="1">
    <citation type="submission" date="2023-02" db="EMBL/GenBank/DDBJ databases">
        <title>Colletotrichum kahawae CIFC_Que2 genome sequencing and assembly.</title>
        <authorList>
            <person name="Baroncelli R."/>
        </authorList>
    </citation>
    <scope>NUCLEOTIDE SEQUENCE</scope>
    <source>
        <strain evidence="6">CIFC_Que2</strain>
    </source>
</reference>